<proteinExistence type="predicted"/>
<keyword evidence="2" id="KW-1185">Reference proteome</keyword>
<organism evidence="1 2">
    <name type="scientific">Gottfriedia luciferensis</name>
    <dbReference type="NCBI Taxonomy" id="178774"/>
    <lineage>
        <taxon>Bacteria</taxon>
        <taxon>Bacillati</taxon>
        <taxon>Bacillota</taxon>
        <taxon>Bacilli</taxon>
        <taxon>Bacillales</taxon>
        <taxon>Bacillaceae</taxon>
        <taxon>Gottfriedia</taxon>
    </lineage>
</organism>
<accession>A0ABX2ZSB2</accession>
<name>A0ABX2ZSB2_9BACI</name>
<sequence length="62" mass="6903">MKKVILSLVVGCGFSILLTGYETNKSEVNKKVSMFNQTEVQNVLSSIVAVDQSKEIVWNQAR</sequence>
<gene>
    <name evidence="1" type="ORF">BED47_20785</name>
</gene>
<dbReference type="EMBL" id="MDKC01000010">
    <property type="protein sequence ID" value="ODG92224.1"/>
    <property type="molecule type" value="Genomic_DNA"/>
</dbReference>
<comment type="caution">
    <text evidence="1">The sequence shown here is derived from an EMBL/GenBank/DDBJ whole genome shotgun (WGS) entry which is preliminary data.</text>
</comment>
<dbReference type="RefSeq" id="WP_069033508.1">
    <property type="nucleotide sequence ID" value="NZ_MDKC01000010.1"/>
</dbReference>
<dbReference type="Proteomes" id="UP000094580">
    <property type="component" value="Unassembled WGS sequence"/>
</dbReference>
<evidence type="ECO:0000313" key="2">
    <source>
        <dbReference type="Proteomes" id="UP000094580"/>
    </source>
</evidence>
<evidence type="ECO:0000313" key="1">
    <source>
        <dbReference type="EMBL" id="ODG92224.1"/>
    </source>
</evidence>
<reference evidence="1 2" key="1">
    <citation type="submission" date="2016-07" db="EMBL/GenBank/DDBJ databases">
        <authorList>
            <person name="Townsley L."/>
            <person name="Shank E.A."/>
        </authorList>
    </citation>
    <scope>NUCLEOTIDE SEQUENCE [LARGE SCALE GENOMIC DNA]</scope>
    <source>
        <strain evidence="1 2">CH01</strain>
    </source>
</reference>
<protein>
    <submittedName>
        <fullName evidence="1">Uncharacterized protein</fullName>
    </submittedName>
</protein>